<evidence type="ECO:0008006" key="3">
    <source>
        <dbReference type="Google" id="ProtNLM"/>
    </source>
</evidence>
<proteinExistence type="predicted"/>
<dbReference type="RefSeq" id="WP_327099220.1">
    <property type="nucleotide sequence ID" value="NZ_CP109149.1"/>
</dbReference>
<protein>
    <recommendedName>
        <fullName evidence="3">DUF2336 domain-containing protein</fullName>
    </recommendedName>
</protein>
<evidence type="ECO:0000313" key="1">
    <source>
        <dbReference type="EMBL" id="WUV45958.1"/>
    </source>
</evidence>
<reference evidence="1" key="1">
    <citation type="submission" date="2022-10" db="EMBL/GenBank/DDBJ databases">
        <title>The complete genomes of actinobacterial strains from the NBC collection.</title>
        <authorList>
            <person name="Joergensen T.S."/>
            <person name="Alvarez Arevalo M."/>
            <person name="Sterndorff E.B."/>
            <person name="Faurdal D."/>
            <person name="Vuksanovic O."/>
            <person name="Mourched A.-S."/>
            <person name="Charusanti P."/>
            <person name="Shaw S."/>
            <person name="Blin K."/>
            <person name="Weber T."/>
        </authorList>
    </citation>
    <scope>NUCLEOTIDE SEQUENCE</scope>
    <source>
        <strain evidence="1">NBC_01482</strain>
    </source>
</reference>
<evidence type="ECO:0000313" key="2">
    <source>
        <dbReference type="Proteomes" id="UP001432062"/>
    </source>
</evidence>
<sequence>MTDWVTRAQLVLLARTLHVPAERLAHLEKLGAEQLHELQQRMARALFDDHSATFGRLSKLVPIIPLSISIPLVQRVVPPMMGGRAAGAVGIEHPKKAAEALGMLDPKYAADCAPYIDPRTVGRLAAVAPPEPVVRVANELMRRKDYVTAGPFLGFATTQLVRAIEAGVSDDEGLILSAAYAYSGPNISAIVRQLLSGPLNRIPHILDTVLAGSTELRLAAVSVFARCDEDVIEALGDILLDIGPPEAITELAATFIEHGAINDMLRFAAYLSPSALDTLAANPITADPAAMAALVAALAGQSDPILWRGLLDLVERTDAEIQRRIGTQLLELPEATVTAIPGIATKGRLWSTLLRVLAVADTDTQVRLGELWAKLPADDRTNIQGRARDLGLATRLATLTVTLDIYG</sequence>
<dbReference type="EMBL" id="CP109441">
    <property type="protein sequence ID" value="WUV45958.1"/>
    <property type="molecule type" value="Genomic_DNA"/>
</dbReference>
<gene>
    <name evidence="1" type="ORF">OG563_43965</name>
</gene>
<dbReference type="Proteomes" id="UP001432062">
    <property type="component" value="Chromosome"/>
</dbReference>
<name>A0ABZ1YS83_9NOCA</name>
<accession>A0ABZ1YS83</accession>
<keyword evidence="2" id="KW-1185">Reference proteome</keyword>
<organism evidence="1 2">
    <name type="scientific">Nocardia vinacea</name>
    <dbReference type="NCBI Taxonomy" id="96468"/>
    <lineage>
        <taxon>Bacteria</taxon>
        <taxon>Bacillati</taxon>
        <taxon>Actinomycetota</taxon>
        <taxon>Actinomycetes</taxon>
        <taxon>Mycobacteriales</taxon>
        <taxon>Nocardiaceae</taxon>
        <taxon>Nocardia</taxon>
    </lineage>
</organism>